<feature type="compositionally biased region" description="Low complexity" evidence="1">
    <location>
        <begin position="1"/>
        <end position="17"/>
    </location>
</feature>
<dbReference type="Proteomes" id="UP000178797">
    <property type="component" value="Unassembled WGS sequence"/>
</dbReference>
<evidence type="ECO:0000256" key="1">
    <source>
        <dbReference type="SAM" id="MobiDB-lite"/>
    </source>
</evidence>
<sequence length="72" mass="7951">MDDTSSTPSSNNSKVSSCGEQSSVSTSDIYKMGPDYIGKCYFCGLSGKIVDQFPRQGYGNKREREKQVVNWA</sequence>
<protein>
    <submittedName>
        <fullName evidence="2">Uncharacterized protein</fullName>
    </submittedName>
</protein>
<accession>A0A1F7RXW6</accession>
<gene>
    <name evidence="2" type="ORF">A2W05_05625</name>
</gene>
<dbReference type="AlphaFoldDB" id="A0A1F7RXW6"/>
<evidence type="ECO:0000313" key="2">
    <source>
        <dbReference type="EMBL" id="OGL45697.1"/>
    </source>
</evidence>
<evidence type="ECO:0000313" key="3">
    <source>
        <dbReference type="Proteomes" id="UP000178797"/>
    </source>
</evidence>
<dbReference type="EMBL" id="MGDE01000120">
    <property type="protein sequence ID" value="OGL45697.1"/>
    <property type="molecule type" value="Genomic_DNA"/>
</dbReference>
<feature type="region of interest" description="Disordered" evidence="1">
    <location>
        <begin position="1"/>
        <end position="26"/>
    </location>
</feature>
<name>A0A1F7RXW6_9BACT</name>
<comment type="caution">
    <text evidence="2">The sequence shown here is derived from an EMBL/GenBank/DDBJ whole genome shotgun (WGS) entry which is preliminary data.</text>
</comment>
<reference evidence="2 3" key="1">
    <citation type="journal article" date="2016" name="Nat. Commun.">
        <title>Thousands of microbial genomes shed light on interconnected biogeochemical processes in an aquifer system.</title>
        <authorList>
            <person name="Anantharaman K."/>
            <person name="Brown C.T."/>
            <person name="Hug L.A."/>
            <person name="Sharon I."/>
            <person name="Castelle C.J."/>
            <person name="Probst A.J."/>
            <person name="Thomas B.C."/>
            <person name="Singh A."/>
            <person name="Wilkins M.J."/>
            <person name="Karaoz U."/>
            <person name="Brodie E.L."/>
            <person name="Williams K.H."/>
            <person name="Hubbard S.S."/>
            <person name="Banfield J.F."/>
        </authorList>
    </citation>
    <scope>NUCLEOTIDE SEQUENCE [LARGE SCALE GENOMIC DNA]</scope>
</reference>
<organism evidence="2 3">
    <name type="scientific">Candidatus Schekmanbacteria bacterium RBG_16_38_10</name>
    <dbReference type="NCBI Taxonomy" id="1817879"/>
    <lineage>
        <taxon>Bacteria</taxon>
        <taxon>Candidatus Schekmaniibacteriota</taxon>
    </lineage>
</organism>
<proteinExistence type="predicted"/>